<dbReference type="OrthoDB" id="10398475at2759"/>
<evidence type="ECO:0000313" key="3">
    <source>
        <dbReference type="Proteomes" id="UP000243797"/>
    </source>
</evidence>
<proteinExistence type="predicted"/>
<gene>
    <name evidence="2" type="ORF">CAC42_5346</name>
</gene>
<organism evidence="2 3">
    <name type="scientific">Sphaceloma murrayae</name>
    <dbReference type="NCBI Taxonomy" id="2082308"/>
    <lineage>
        <taxon>Eukaryota</taxon>
        <taxon>Fungi</taxon>
        <taxon>Dikarya</taxon>
        <taxon>Ascomycota</taxon>
        <taxon>Pezizomycotina</taxon>
        <taxon>Dothideomycetes</taxon>
        <taxon>Dothideomycetidae</taxon>
        <taxon>Myriangiales</taxon>
        <taxon>Elsinoaceae</taxon>
        <taxon>Sphaceloma</taxon>
    </lineage>
</organism>
<evidence type="ECO:0000313" key="2">
    <source>
        <dbReference type="EMBL" id="PNS18807.1"/>
    </source>
</evidence>
<reference evidence="2 3" key="1">
    <citation type="submission" date="2017-06" db="EMBL/GenBank/DDBJ databases">
        <title>Draft genome sequence of a variant of Elsinoe murrayae.</title>
        <authorList>
            <person name="Cheng Q."/>
        </authorList>
    </citation>
    <scope>NUCLEOTIDE SEQUENCE [LARGE SCALE GENOMIC DNA]</scope>
    <source>
        <strain evidence="2 3">CQ-2017a</strain>
    </source>
</reference>
<keyword evidence="1" id="KW-0732">Signal</keyword>
<dbReference type="EMBL" id="NKHZ01000039">
    <property type="protein sequence ID" value="PNS18807.1"/>
    <property type="molecule type" value="Genomic_DNA"/>
</dbReference>
<dbReference type="AlphaFoldDB" id="A0A2K1QUS4"/>
<keyword evidence="3" id="KW-1185">Reference proteome</keyword>
<name>A0A2K1QUS4_9PEZI</name>
<feature type="chain" id="PRO_5014388345" evidence="1">
    <location>
        <begin position="19"/>
        <end position="265"/>
    </location>
</feature>
<dbReference type="InParanoid" id="A0A2K1QUS4"/>
<evidence type="ECO:0000256" key="1">
    <source>
        <dbReference type="SAM" id="SignalP"/>
    </source>
</evidence>
<comment type="caution">
    <text evidence="2">The sequence shown here is derived from an EMBL/GenBank/DDBJ whole genome shotgun (WGS) entry which is preliminary data.</text>
</comment>
<feature type="signal peptide" evidence="1">
    <location>
        <begin position="1"/>
        <end position="18"/>
    </location>
</feature>
<sequence>MRPVYTLLAIAATASATAVIFDAAPRQLDGVSQIDLHIRSLFHDKRQGCQGTRFENSYCCSSSTYCFNGEVCCDNGFCCPGGSICLESTFQCSGRGDGFGTGISAVTSATETQTRTTSSSQPRAGSLTTITATITVEYISYFITTLTSSPLLTSREEAITTTIRGLGSDEAAAQSQIASRSSAIEDIYTSSAMAASSALAAVVGGTASRVSTTRTTSGSGIASATSASTGGTALGGAVQSASYDWALCTAGILMATISAIGAVML</sequence>
<protein>
    <submittedName>
        <fullName evidence="2">Endochitinase</fullName>
    </submittedName>
</protein>
<dbReference type="Proteomes" id="UP000243797">
    <property type="component" value="Unassembled WGS sequence"/>
</dbReference>
<accession>A0A2K1QUS4</accession>